<keyword evidence="2" id="KW-1185">Reference proteome</keyword>
<comment type="caution">
    <text evidence="1">The sequence shown here is derived from an EMBL/GenBank/DDBJ whole genome shotgun (WGS) entry which is preliminary data.</text>
</comment>
<reference evidence="1 2" key="1">
    <citation type="submission" date="2019-03" db="EMBL/GenBank/DDBJ databases">
        <title>Genomic features of bacteria from cold environments.</title>
        <authorList>
            <person name="Shen L."/>
        </authorList>
    </citation>
    <scope>NUCLEOTIDE SEQUENCE [LARGE SCALE GENOMIC DNA]</scope>
    <source>
        <strain evidence="2">T3246-1</strain>
    </source>
</reference>
<dbReference type="EMBL" id="SMNA01000020">
    <property type="protein sequence ID" value="TDE88162.1"/>
    <property type="molecule type" value="Genomic_DNA"/>
</dbReference>
<proteinExistence type="predicted"/>
<name>A0ABY2DWT6_9MICO</name>
<organism evidence="1 2">
    <name type="scientific">Occultella glacieicola</name>
    <dbReference type="NCBI Taxonomy" id="2518684"/>
    <lineage>
        <taxon>Bacteria</taxon>
        <taxon>Bacillati</taxon>
        <taxon>Actinomycetota</taxon>
        <taxon>Actinomycetes</taxon>
        <taxon>Micrococcales</taxon>
        <taxon>Ruaniaceae</taxon>
        <taxon>Occultella</taxon>
    </lineage>
</organism>
<sequence length="60" mass="6863">MTEPRAPIAVQVWVSRPRVGVVRTDGLATAWTPRAVRVRLVDEHDRTEEVWVWANAVERA</sequence>
<evidence type="ECO:0000313" key="1">
    <source>
        <dbReference type="EMBL" id="TDE88162.1"/>
    </source>
</evidence>
<dbReference type="Proteomes" id="UP000504882">
    <property type="component" value="Unassembled WGS sequence"/>
</dbReference>
<gene>
    <name evidence="1" type="ORF">EXU48_23870</name>
</gene>
<protein>
    <submittedName>
        <fullName evidence="1">Uncharacterized protein</fullName>
    </submittedName>
</protein>
<dbReference type="RefSeq" id="WP_133110209.1">
    <property type="nucleotide sequence ID" value="NZ_SMNA01000020.1"/>
</dbReference>
<accession>A0ABY2DWT6</accession>
<evidence type="ECO:0000313" key="2">
    <source>
        <dbReference type="Proteomes" id="UP000504882"/>
    </source>
</evidence>